<keyword evidence="2" id="KW-0732">Signal</keyword>
<dbReference type="InParanoid" id="A0A1U8PZY4"/>
<accession>A0A1U8PZY4</accession>
<dbReference type="PANTHER" id="PTHR33138">
    <property type="entry name" value="OS01G0690200 PROTEIN"/>
    <property type="match status" value="1"/>
</dbReference>
<organism evidence="4 5">
    <name type="scientific">Nelumbo nucifera</name>
    <name type="common">Sacred lotus</name>
    <dbReference type="NCBI Taxonomy" id="4432"/>
    <lineage>
        <taxon>Eukaryota</taxon>
        <taxon>Viridiplantae</taxon>
        <taxon>Streptophyta</taxon>
        <taxon>Embryophyta</taxon>
        <taxon>Tracheophyta</taxon>
        <taxon>Spermatophyta</taxon>
        <taxon>Magnoliopsida</taxon>
        <taxon>Proteales</taxon>
        <taxon>Nelumbonaceae</taxon>
        <taxon>Nelumbo</taxon>
    </lineage>
</organism>
<evidence type="ECO:0000313" key="5">
    <source>
        <dbReference type="RefSeq" id="XP_019052113.1"/>
    </source>
</evidence>
<name>A0A1U8PZY4_NELNU</name>
<dbReference type="GeneID" id="109114236"/>
<comment type="subcellular location">
    <subcellularLocation>
        <location evidence="1">Membrane</location>
        <topology evidence="1">Single-pass membrane protein</topology>
    </subcellularLocation>
</comment>
<dbReference type="AlphaFoldDB" id="A0A1U8PZY4"/>
<dbReference type="InterPro" id="IPR025287">
    <property type="entry name" value="WAK_GUB"/>
</dbReference>
<reference evidence="5" key="1">
    <citation type="submission" date="2025-08" db="UniProtKB">
        <authorList>
            <consortium name="RefSeq"/>
        </authorList>
    </citation>
    <scope>IDENTIFICATION</scope>
</reference>
<evidence type="ECO:0000256" key="1">
    <source>
        <dbReference type="ARBA" id="ARBA00004167"/>
    </source>
</evidence>
<protein>
    <submittedName>
        <fullName evidence="5">Uncharacterized protein LOC109114236</fullName>
    </submittedName>
</protein>
<dbReference type="OrthoDB" id="1928340at2759"/>
<dbReference type="PANTHER" id="PTHR33138:SF30">
    <property type="entry name" value="LEAF RUST 10 DISEASE-RESISTANCE LOCUS RECEPTOR-LIKE PROTEIN KINASE-LIKE 2.7"/>
    <property type="match status" value="1"/>
</dbReference>
<proteinExistence type="predicted"/>
<dbReference type="Pfam" id="PF13947">
    <property type="entry name" value="GUB_WAK_bind"/>
    <property type="match status" value="1"/>
</dbReference>
<dbReference type="OMA" id="HYELACE"/>
<dbReference type="KEGG" id="nnu:109114236"/>
<evidence type="ECO:0000313" key="4">
    <source>
        <dbReference type="Proteomes" id="UP000189703"/>
    </source>
</evidence>
<keyword evidence="4" id="KW-1185">Reference proteome</keyword>
<evidence type="ECO:0000259" key="3">
    <source>
        <dbReference type="Pfam" id="PF13947"/>
    </source>
</evidence>
<dbReference type="Proteomes" id="UP000189703">
    <property type="component" value="Unplaced"/>
</dbReference>
<dbReference type="GO" id="GO:0016020">
    <property type="term" value="C:membrane"/>
    <property type="evidence" value="ECO:0007669"/>
    <property type="project" value="UniProtKB-SubCell"/>
</dbReference>
<dbReference type="RefSeq" id="XP_019052113.1">
    <property type="nucleotide sequence ID" value="XM_019196568.1"/>
</dbReference>
<gene>
    <name evidence="5" type="primary">LOC109114236</name>
</gene>
<dbReference type="GO" id="GO:0030247">
    <property type="term" value="F:polysaccharide binding"/>
    <property type="evidence" value="ECO:0007669"/>
    <property type="project" value="InterPro"/>
</dbReference>
<feature type="domain" description="Wall-associated receptor kinase galacturonan-binding" evidence="3">
    <location>
        <begin position="48"/>
        <end position="112"/>
    </location>
</feature>
<sequence>MLRKTVDAVGLMVIINSAILCVLCFVACDALAVAATSTATAAKKNEYCSPSSCGNIKNIHYPFRLKGDPRINCGDPHYELACENNRTVLYLHQGRYYVEEVSYENRTIRVVDSGLQDDNCSSMPRYSLSRFNFSDGGEPYEFAFDQRNWNYWFQVAHLSCEAPVRRVGCGRDHSSSDEYCVLDMSPCINGSVDSSIASWQKHYSYALVGHSFRIWEIPDSCGVNLFVPVVLDDLSTNRELIALEKLENFSFHYIHHRMAMGFPLWFQMDCSDCDATGGYCDMSGVSDKSNPNCIYFGCISALQSFSCA</sequence>
<evidence type="ECO:0000256" key="2">
    <source>
        <dbReference type="ARBA" id="ARBA00022729"/>
    </source>
</evidence>